<feature type="binding site" evidence="10">
    <location>
        <position position="65"/>
    </location>
    <ligand>
        <name>Mg(2+)</name>
        <dbReference type="ChEBI" id="CHEBI:18420"/>
    </ligand>
</feature>
<dbReference type="GO" id="GO:0017111">
    <property type="term" value="F:ribonucleoside triphosphate phosphatase activity"/>
    <property type="evidence" value="ECO:0007669"/>
    <property type="project" value="InterPro"/>
</dbReference>
<dbReference type="InterPro" id="IPR029001">
    <property type="entry name" value="ITPase-like_fam"/>
</dbReference>
<evidence type="ECO:0000313" key="15">
    <source>
        <dbReference type="Proteomes" id="UP000596035"/>
    </source>
</evidence>
<dbReference type="EC" id="3.6.1.66" evidence="10"/>
<proteinExistence type="inferred from homology"/>
<keyword evidence="14" id="KW-1185">Reference proteome</keyword>
<dbReference type="HAMAP" id="MF_01405">
    <property type="entry name" value="Non_canon_purine_NTPase"/>
    <property type="match status" value="1"/>
</dbReference>
<dbReference type="SUPFAM" id="SSF52972">
    <property type="entry name" value="ITPase-like"/>
    <property type="match status" value="1"/>
</dbReference>
<dbReference type="GO" id="GO:0046872">
    <property type="term" value="F:metal ion binding"/>
    <property type="evidence" value="ECO:0007669"/>
    <property type="project" value="UniProtKB-KW"/>
</dbReference>
<comment type="catalytic activity">
    <reaction evidence="8 10">
        <text>dITP + H2O = dIMP + diphosphate + H(+)</text>
        <dbReference type="Rhea" id="RHEA:28342"/>
        <dbReference type="ChEBI" id="CHEBI:15377"/>
        <dbReference type="ChEBI" id="CHEBI:15378"/>
        <dbReference type="ChEBI" id="CHEBI:33019"/>
        <dbReference type="ChEBI" id="CHEBI:61194"/>
        <dbReference type="ChEBI" id="CHEBI:61382"/>
        <dbReference type="EC" id="3.6.1.66"/>
    </reaction>
</comment>
<dbReference type="GO" id="GO:0009117">
    <property type="term" value="P:nucleotide metabolic process"/>
    <property type="evidence" value="ECO:0007669"/>
    <property type="project" value="UniProtKB-KW"/>
</dbReference>
<dbReference type="PANTHER" id="PTHR11067">
    <property type="entry name" value="INOSINE TRIPHOSPHATE PYROPHOSPHATASE/HAM1 PROTEIN"/>
    <property type="match status" value="1"/>
</dbReference>
<dbReference type="GO" id="GO:0005829">
    <property type="term" value="C:cytosol"/>
    <property type="evidence" value="ECO:0007669"/>
    <property type="project" value="TreeGrafter"/>
</dbReference>
<dbReference type="GO" id="GO:0035870">
    <property type="term" value="F:dITP diphosphatase activity"/>
    <property type="evidence" value="ECO:0007669"/>
    <property type="project" value="UniProtKB-UniRule"/>
</dbReference>
<dbReference type="Proteomes" id="UP000596035">
    <property type="component" value="Chromosome"/>
</dbReference>
<dbReference type="InterPro" id="IPR020922">
    <property type="entry name" value="dITP/XTP_pyrophosphatase"/>
</dbReference>
<evidence type="ECO:0000256" key="5">
    <source>
        <dbReference type="ARBA" id="ARBA00022801"/>
    </source>
</evidence>
<reference evidence="12" key="1">
    <citation type="journal article" date="2017" name="Genome Announc.">
        <title>High-Quality Whole-Genome Sequences of the Oligo-Mouse-Microbiota Bacterial Community.</title>
        <authorList>
            <person name="Garzetti D."/>
            <person name="Brugiroux S."/>
            <person name="Bunk B."/>
            <person name="Pukall R."/>
            <person name="McCoy K.D."/>
            <person name="Macpherson A.J."/>
            <person name="Stecher B."/>
        </authorList>
    </citation>
    <scope>NUCLEOTIDE SEQUENCE</scope>
    <source>
        <strain evidence="12">KB18</strain>
    </source>
</reference>
<feature type="binding site" evidence="10">
    <location>
        <begin position="144"/>
        <end position="147"/>
    </location>
    <ligand>
        <name>substrate</name>
    </ligand>
</feature>
<evidence type="ECO:0000256" key="9">
    <source>
        <dbReference type="ARBA" id="ARBA00052017"/>
    </source>
</evidence>
<evidence type="ECO:0000256" key="7">
    <source>
        <dbReference type="ARBA" id="ARBA00023080"/>
    </source>
</evidence>
<comment type="cofactor">
    <cofactor evidence="10">
        <name>Mg(2+)</name>
        <dbReference type="ChEBI" id="CHEBI:18420"/>
    </cofactor>
    <text evidence="10">Binds 1 Mg(2+) ion per subunit.</text>
</comment>
<comment type="function">
    <text evidence="10">Pyrophosphatase that catalyzes the hydrolysis of nucleoside triphosphates to their monophosphate derivatives, with a high preference for the non-canonical purine nucleotides XTP (xanthosine triphosphate), dITP (deoxyinosine triphosphate) and ITP. Seems to function as a house-cleaning enzyme that removes non-canonical purine nucleotides from the nucleotide pool, thus preventing their incorporation into DNA/RNA and avoiding chromosomal lesions.</text>
</comment>
<organism evidence="13 15">
    <name type="scientific">Acutalibacter muris</name>
    <dbReference type="NCBI Taxonomy" id="1796620"/>
    <lineage>
        <taxon>Bacteria</taxon>
        <taxon>Bacillati</taxon>
        <taxon>Bacillota</taxon>
        <taxon>Clostridia</taxon>
        <taxon>Eubacteriales</taxon>
        <taxon>Acutalibacteraceae</taxon>
        <taxon>Acutalibacter</taxon>
    </lineage>
</organism>
<dbReference type="CDD" id="cd00515">
    <property type="entry name" value="HAM1"/>
    <property type="match status" value="1"/>
</dbReference>
<dbReference type="AlphaFoldDB" id="A0A1Z2XTN5"/>
<evidence type="ECO:0000313" key="13">
    <source>
        <dbReference type="EMBL" id="QQR31085.1"/>
    </source>
</evidence>
<dbReference type="EMBL" id="CP021422">
    <property type="protein sequence ID" value="ASB41818.1"/>
    <property type="molecule type" value="Genomic_DNA"/>
</dbReference>
<keyword evidence="5 10" id="KW-0378">Hydrolase</keyword>
<keyword evidence="6 10" id="KW-0460">Magnesium</keyword>
<dbReference type="Pfam" id="PF01725">
    <property type="entry name" value="Ham1p_like"/>
    <property type="match status" value="1"/>
</dbReference>
<keyword evidence="7 10" id="KW-0546">Nucleotide metabolism</keyword>
<dbReference type="PANTHER" id="PTHR11067:SF9">
    <property type="entry name" value="INOSINE TRIPHOSPHATE PYROPHOSPHATASE"/>
    <property type="match status" value="1"/>
</dbReference>
<evidence type="ECO:0000256" key="10">
    <source>
        <dbReference type="HAMAP-Rule" id="MF_01405"/>
    </source>
</evidence>
<dbReference type="RefSeq" id="WP_066539174.1">
    <property type="nucleotide sequence ID" value="NZ_CAJTCQ010000001.1"/>
</dbReference>
<evidence type="ECO:0000256" key="8">
    <source>
        <dbReference type="ARBA" id="ARBA00051875"/>
    </source>
</evidence>
<feature type="binding site" evidence="10">
    <location>
        <position position="36"/>
    </location>
    <ligand>
        <name>Mg(2+)</name>
        <dbReference type="ChEBI" id="CHEBI:18420"/>
    </ligand>
</feature>
<dbReference type="GO" id="GO:0036222">
    <property type="term" value="F:XTP diphosphatase activity"/>
    <property type="evidence" value="ECO:0007669"/>
    <property type="project" value="UniProtKB-UniRule"/>
</dbReference>
<sequence length="191" mass="21032">MKYVIATHNKGKLVEFQRLLEPMGIEAVTMDIAEPEETGRTFAENAFIKAEAACRETGLPAVADDSGLCVDYLGGAPGIYSARFAEPGKRRLTVLEKLKGVPEEQRGAHFVSAVCCVFPNGDRIEAEGRCFGKIAFESRGENGFGYDSIFQQGDVTFGELSAQEKDARSHRGHAFAEFEKKLREYLGKTEK</sequence>
<gene>
    <name evidence="13" type="primary">rdgB</name>
    <name evidence="12" type="ORF">ADH66_14840</name>
    <name evidence="13" type="ORF">I5Q82_05220</name>
</gene>
<evidence type="ECO:0000313" key="14">
    <source>
        <dbReference type="Proteomes" id="UP000196710"/>
    </source>
</evidence>
<protein>
    <recommendedName>
        <fullName evidence="10">dITP/XTP pyrophosphatase</fullName>
        <ecNumber evidence="10">3.6.1.66</ecNumber>
    </recommendedName>
    <alternativeName>
        <fullName evidence="10">Non-canonical purine NTP pyrophosphatase</fullName>
    </alternativeName>
    <alternativeName>
        <fullName evidence="10">Non-standard purine NTP pyrophosphatase</fullName>
    </alternativeName>
    <alternativeName>
        <fullName evidence="10">Nucleoside-triphosphate diphosphatase</fullName>
    </alternativeName>
    <alternativeName>
        <fullName evidence="10">Nucleoside-triphosphate pyrophosphatase</fullName>
        <shortName evidence="10">NTPase</shortName>
    </alternativeName>
</protein>
<comment type="catalytic activity">
    <reaction evidence="9 10">
        <text>XTP + H2O = XMP + diphosphate + H(+)</text>
        <dbReference type="Rhea" id="RHEA:28610"/>
        <dbReference type="ChEBI" id="CHEBI:15377"/>
        <dbReference type="ChEBI" id="CHEBI:15378"/>
        <dbReference type="ChEBI" id="CHEBI:33019"/>
        <dbReference type="ChEBI" id="CHEBI:57464"/>
        <dbReference type="ChEBI" id="CHEBI:61314"/>
        <dbReference type="EC" id="3.6.1.66"/>
    </reaction>
</comment>
<dbReference type="GO" id="GO:0000166">
    <property type="term" value="F:nucleotide binding"/>
    <property type="evidence" value="ECO:0007669"/>
    <property type="project" value="UniProtKB-KW"/>
</dbReference>
<keyword evidence="4 10" id="KW-0547">Nucleotide-binding</keyword>
<dbReference type="Gene3D" id="3.90.950.10">
    <property type="match status" value="1"/>
</dbReference>
<feature type="active site" description="Proton acceptor" evidence="10">
    <location>
        <position position="65"/>
    </location>
</feature>
<accession>A0A1Z2XTN5</accession>
<feature type="binding site" evidence="10">
    <location>
        <begin position="170"/>
        <end position="171"/>
    </location>
    <ligand>
        <name>substrate</name>
    </ligand>
</feature>
<feature type="binding site" evidence="10">
    <location>
        <begin position="7"/>
        <end position="12"/>
    </location>
    <ligand>
        <name>substrate</name>
    </ligand>
</feature>
<dbReference type="KEGG" id="amur:ADH66_14840"/>
<feature type="binding site" evidence="10">
    <location>
        <position position="66"/>
    </location>
    <ligand>
        <name>substrate</name>
    </ligand>
</feature>
<dbReference type="InterPro" id="IPR002637">
    <property type="entry name" value="RdgB/HAM1"/>
</dbReference>
<evidence type="ECO:0000313" key="12">
    <source>
        <dbReference type="EMBL" id="ASB41818.1"/>
    </source>
</evidence>
<dbReference type="GO" id="GO:0036220">
    <property type="term" value="F:ITP diphosphatase activity"/>
    <property type="evidence" value="ECO:0007669"/>
    <property type="project" value="UniProtKB-UniRule"/>
</dbReference>
<keyword evidence="3 10" id="KW-0479">Metal-binding</keyword>
<feature type="binding site" evidence="10">
    <location>
        <position position="165"/>
    </location>
    <ligand>
        <name>substrate</name>
    </ligand>
</feature>
<dbReference type="NCBIfam" id="TIGR00042">
    <property type="entry name" value="RdgB/HAM1 family non-canonical purine NTP pyrophosphatase"/>
    <property type="match status" value="1"/>
</dbReference>
<name>A0A1Z2XTN5_9FIRM</name>
<dbReference type="GO" id="GO:0009146">
    <property type="term" value="P:purine nucleoside triphosphate catabolic process"/>
    <property type="evidence" value="ECO:0007669"/>
    <property type="project" value="UniProtKB-UniRule"/>
</dbReference>
<comment type="catalytic activity">
    <reaction evidence="10">
        <text>ITP + H2O = IMP + diphosphate + H(+)</text>
        <dbReference type="Rhea" id="RHEA:29399"/>
        <dbReference type="ChEBI" id="CHEBI:15377"/>
        <dbReference type="ChEBI" id="CHEBI:15378"/>
        <dbReference type="ChEBI" id="CHEBI:33019"/>
        <dbReference type="ChEBI" id="CHEBI:58053"/>
        <dbReference type="ChEBI" id="CHEBI:61402"/>
        <dbReference type="EC" id="3.6.1.66"/>
    </reaction>
</comment>
<evidence type="ECO:0000256" key="4">
    <source>
        <dbReference type="ARBA" id="ARBA00022741"/>
    </source>
</evidence>
<evidence type="ECO:0000256" key="6">
    <source>
        <dbReference type="ARBA" id="ARBA00022842"/>
    </source>
</evidence>
<dbReference type="Proteomes" id="UP000196710">
    <property type="component" value="Chromosome"/>
</dbReference>
<evidence type="ECO:0000256" key="1">
    <source>
        <dbReference type="ARBA" id="ARBA00008023"/>
    </source>
</evidence>
<reference evidence="13 15" key="3">
    <citation type="submission" date="2020-11" db="EMBL/GenBank/DDBJ databases">
        <title>Closed and high quality bacterial genomes of the OMM12 community.</title>
        <authorList>
            <person name="Marbouty M."/>
            <person name="Lamy-Besnier Q."/>
            <person name="Debarbieux L."/>
            <person name="Koszul R."/>
        </authorList>
    </citation>
    <scope>NUCLEOTIDE SEQUENCE [LARGE SCALE GENOMIC DNA]</scope>
    <source>
        <strain evidence="13 15">KB18</strain>
    </source>
</reference>
<comment type="subunit">
    <text evidence="2 10">Homodimer.</text>
</comment>
<comment type="similarity">
    <text evidence="1 10 11">Belongs to the HAM1 NTPase family.</text>
</comment>
<evidence type="ECO:0000256" key="3">
    <source>
        <dbReference type="ARBA" id="ARBA00022723"/>
    </source>
</evidence>
<evidence type="ECO:0000256" key="2">
    <source>
        <dbReference type="ARBA" id="ARBA00011738"/>
    </source>
</evidence>
<dbReference type="FunFam" id="3.90.950.10:FF:000001">
    <property type="entry name" value="dITP/XTP pyrophosphatase"/>
    <property type="match status" value="1"/>
</dbReference>
<dbReference type="EMBL" id="CP065321">
    <property type="protein sequence ID" value="QQR31085.1"/>
    <property type="molecule type" value="Genomic_DNA"/>
</dbReference>
<reference evidence="14" key="2">
    <citation type="submission" date="2017-05" db="EMBL/GenBank/DDBJ databases">
        <title>Improved OligoMM genomes.</title>
        <authorList>
            <person name="Garzetti D."/>
        </authorList>
    </citation>
    <scope>NUCLEOTIDE SEQUENCE [LARGE SCALE GENOMIC DNA]</scope>
    <source>
        <strain evidence="14">KB18</strain>
    </source>
</reference>
<evidence type="ECO:0000256" key="11">
    <source>
        <dbReference type="RuleBase" id="RU003781"/>
    </source>
</evidence>